<dbReference type="SUPFAM" id="SSF51445">
    <property type="entry name" value="(Trans)glycosidases"/>
    <property type="match status" value="1"/>
</dbReference>
<dbReference type="PANTHER" id="PTHR31308:SF5">
    <property type="entry name" value="ERGOSTERYL-BETA-GLUCOSIDASE"/>
    <property type="match status" value="1"/>
</dbReference>
<keyword evidence="3" id="KW-0326">Glycosidase</keyword>
<dbReference type="Pfam" id="PF00150">
    <property type="entry name" value="Cellulase"/>
    <property type="match status" value="1"/>
</dbReference>
<organism evidence="6 7">
    <name type="scientific">Nadsonia fulvescens var. elongata DSM 6958</name>
    <dbReference type="NCBI Taxonomy" id="857566"/>
    <lineage>
        <taxon>Eukaryota</taxon>
        <taxon>Fungi</taxon>
        <taxon>Dikarya</taxon>
        <taxon>Ascomycota</taxon>
        <taxon>Saccharomycotina</taxon>
        <taxon>Dipodascomycetes</taxon>
        <taxon>Dipodascales</taxon>
        <taxon>Dipodascales incertae sedis</taxon>
        <taxon>Nadsonia</taxon>
    </lineage>
</organism>
<dbReference type="Pfam" id="PF18564">
    <property type="entry name" value="Glyco_hydro_5_C"/>
    <property type="match status" value="1"/>
</dbReference>
<dbReference type="GO" id="GO:1904462">
    <property type="term" value="P:ergosteryl 3-beta-D-glucoside catabolic process"/>
    <property type="evidence" value="ECO:0007669"/>
    <property type="project" value="TreeGrafter"/>
</dbReference>
<dbReference type="InterPro" id="IPR017853">
    <property type="entry name" value="GH"/>
</dbReference>
<evidence type="ECO:0000256" key="1">
    <source>
        <dbReference type="ARBA" id="ARBA00005641"/>
    </source>
</evidence>
<sequence length="765" mass="86444">MKCALLIDSSGQFTDNHGRAVILRGINLAADAKLPMNPYMPTHASADDTFFNGDNVSFVNSPFELEDADIHFKRIKDWGFNVIRYIFTWEALEHSGPGQYDDDFVEYTVAVLKKLKKHGIMAFMDPHQDVWSRFSGGSGSPMWTFYAAGLNPKSFKATEAAIVQSAMDDRSNFPKMIWSTNVNRLACQVMFTLFFAGRQLAPKCLLDGQNIQDYLQNHFCNAVQYLARAIARCPELADETTIIGYETLNEPSFGLVGYQDIMSLPKQQLVRIGTTPTAYQSMLLGMGFPVEVDNYYFGTMGPSKSGVKIVDPKGESAWLPVDYDDSRYSWSRDPEWKLGQCIWAQHGVWDIETRTVLKPNYFAFDTSTGEFMNENYFVNNQFMEFFIKYAAVIREVSKTTLLLLQPPVMALPPVIKNHVGIKDDTRLIYCPHYYDGLTLMNKHWNRYWNVDAVGIIREKYVTPALALRVGEKAIRNCLKSQLITFRNEGRKYIGHDVPCLISEIGIPYDMDNKSAYKSRNYSSQIRAYDANLFALEKAHVHYTLWNYTARNTHAYGDGWNGEDLSVWSLDSMHEAKELSGNSNDDAHLKDTCDNYSNISDSYNSESGRLDRVDTDSSFCGLCPPPPPAYIAGTRAPEAFIRPAPLAVCGEVLSYSFNLKRTCFRLSIKGKNFKVPIAGSHLLNPTLPTVIYLPLLHFPKGMTAVYSSSGHWELDHEGQRLLWWHSPGYQSIQITGQLTASLKSMGFTSPSSAHKKCINMQSCTIF</sequence>
<reference evidence="6 7" key="1">
    <citation type="journal article" date="2016" name="Proc. Natl. Acad. Sci. U.S.A.">
        <title>Comparative genomics of biotechnologically important yeasts.</title>
        <authorList>
            <person name="Riley R."/>
            <person name="Haridas S."/>
            <person name="Wolfe K.H."/>
            <person name="Lopes M.R."/>
            <person name="Hittinger C.T."/>
            <person name="Goeker M."/>
            <person name="Salamov A.A."/>
            <person name="Wisecaver J.H."/>
            <person name="Long T.M."/>
            <person name="Calvey C.H."/>
            <person name="Aerts A.L."/>
            <person name="Barry K.W."/>
            <person name="Choi C."/>
            <person name="Clum A."/>
            <person name="Coughlan A.Y."/>
            <person name="Deshpande S."/>
            <person name="Douglass A.P."/>
            <person name="Hanson S.J."/>
            <person name="Klenk H.-P."/>
            <person name="LaButti K.M."/>
            <person name="Lapidus A."/>
            <person name="Lindquist E.A."/>
            <person name="Lipzen A.M."/>
            <person name="Meier-Kolthoff J.P."/>
            <person name="Ohm R.A."/>
            <person name="Otillar R.P."/>
            <person name="Pangilinan J.L."/>
            <person name="Peng Y."/>
            <person name="Rokas A."/>
            <person name="Rosa C.A."/>
            <person name="Scheuner C."/>
            <person name="Sibirny A.A."/>
            <person name="Slot J.C."/>
            <person name="Stielow J.B."/>
            <person name="Sun H."/>
            <person name="Kurtzman C.P."/>
            <person name="Blackwell M."/>
            <person name="Grigoriev I.V."/>
            <person name="Jeffries T.W."/>
        </authorList>
    </citation>
    <scope>NUCLEOTIDE SEQUENCE [LARGE SCALE GENOMIC DNA]</scope>
    <source>
        <strain evidence="6 7">DSM 6958</strain>
    </source>
</reference>
<dbReference type="Proteomes" id="UP000095009">
    <property type="component" value="Unassembled WGS sequence"/>
</dbReference>
<dbReference type="STRING" id="857566.A0A1E3PMT3"/>
<dbReference type="InterPro" id="IPR052066">
    <property type="entry name" value="Glycosphingolipid_Hydrolases"/>
</dbReference>
<dbReference type="GO" id="GO:0000272">
    <property type="term" value="P:polysaccharide catabolic process"/>
    <property type="evidence" value="ECO:0007669"/>
    <property type="project" value="InterPro"/>
</dbReference>
<evidence type="ECO:0000313" key="6">
    <source>
        <dbReference type="EMBL" id="ODQ66739.1"/>
    </source>
</evidence>
<dbReference type="GO" id="GO:0050295">
    <property type="term" value="F:steryl-beta-glucosidase activity"/>
    <property type="evidence" value="ECO:0007669"/>
    <property type="project" value="TreeGrafter"/>
</dbReference>
<keyword evidence="7" id="KW-1185">Reference proteome</keyword>
<evidence type="ECO:0000259" key="4">
    <source>
        <dbReference type="Pfam" id="PF00150"/>
    </source>
</evidence>
<evidence type="ECO:0000313" key="7">
    <source>
        <dbReference type="Proteomes" id="UP000095009"/>
    </source>
</evidence>
<dbReference type="InterPro" id="IPR001547">
    <property type="entry name" value="Glyco_hydro_5"/>
</dbReference>
<dbReference type="AlphaFoldDB" id="A0A1E3PMT3"/>
<evidence type="ECO:0000259" key="5">
    <source>
        <dbReference type="Pfam" id="PF18564"/>
    </source>
</evidence>
<dbReference type="OrthoDB" id="9971853at2759"/>
<evidence type="ECO:0000256" key="2">
    <source>
        <dbReference type="ARBA" id="ARBA00022801"/>
    </source>
</evidence>
<dbReference type="FunFam" id="3.20.20.80:FF:000174">
    <property type="entry name" value="YIR007W-like protein"/>
    <property type="match status" value="1"/>
</dbReference>
<keyword evidence="2 6" id="KW-0378">Hydrolase</keyword>
<dbReference type="Gene3D" id="3.20.20.80">
    <property type="entry name" value="Glycosidases"/>
    <property type="match status" value="2"/>
</dbReference>
<feature type="domain" description="Glycoside hydrolase family 5" evidence="4">
    <location>
        <begin position="72"/>
        <end position="131"/>
    </location>
</feature>
<dbReference type="InterPro" id="IPR013780">
    <property type="entry name" value="Glyco_hydro_b"/>
</dbReference>
<name>A0A1E3PMT3_9ASCO</name>
<dbReference type="InterPro" id="IPR041036">
    <property type="entry name" value="GH5_C"/>
</dbReference>
<accession>A0A1E3PMT3</accession>
<comment type="similarity">
    <text evidence="1">Belongs to the glycosyl hydrolase 5 (cellulase A) family.</text>
</comment>
<dbReference type="Gene3D" id="2.60.40.1180">
    <property type="entry name" value="Golgi alpha-mannosidase II"/>
    <property type="match status" value="1"/>
</dbReference>
<dbReference type="PANTHER" id="PTHR31308">
    <property type="match status" value="1"/>
</dbReference>
<feature type="domain" description="Glycoside hydrolase family 5 C-terminal" evidence="5">
    <location>
        <begin position="641"/>
        <end position="733"/>
    </location>
</feature>
<dbReference type="EMBL" id="KV454408">
    <property type="protein sequence ID" value="ODQ66739.1"/>
    <property type="molecule type" value="Genomic_DNA"/>
</dbReference>
<protein>
    <submittedName>
        <fullName evidence="6">Glycoside hydrolase</fullName>
    </submittedName>
</protein>
<evidence type="ECO:0000256" key="3">
    <source>
        <dbReference type="ARBA" id="ARBA00023295"/>
    </source>
</evidence>
<gene>
    <name evidence="6" type="ORF">NADFUDRAFT_23310</name>
</gene>
<proteinExistence type="inferred from homology"/>